<dbReference type="Gene3D" id="2.30.30.40">
    <property type="entry name" value="SH3 Domains"/>
    <property type="match status" value="1"/>
</dbReference>
<evidence type="ECO:0000313" key="4">
    <source>
        <dbReference type="Proteomes" id="UP000612855"/>
    </source>
</evidence>
<sequence>MIRHIAFALLAGALLPLPAHAQSRGTYEVYGVEEDDLLKMRAGAGTGFKVIVGLPNGTVVRVSACERTGPTVWCAVALDRARGLKGYVSGAYIREVQGSGS</sequence>
<protein>
    <recommendedName>
        <fullName evidence="2">SH3b domain-containing protein</fullName>
    </recommendedName>
</protein>
<reference evidence="4" key="1">
    <citation type="journal article" date="2019" name="Int. J. Syst. Evol. Microbiol.">
        <title>The Global Catalogue of Microorganisms (GCM) 10K type strain sequencing project: providing services to taxonomists for standard genome sequencing and annotation.</title>
        <authorList>
            <consortium name="The Broad Institute Genomics Platform"/>
            <consortium name="The Broad Institute Genome Sequencing Center for Infectious Disease"/>
            <person name="Wu L."/>
            <person name="Ma J."/>
        </authorList>
    </citation>
    <scope>NUCLEOTIDE SEQUENCE [LARGE SCALE GENOMIC DNA]</scope>
    <source>
        <strain evidence="4">CGMCC 1.12664</strain>
    </source>
</reference>
<evidence type="ECO:0000313" key="3">
    <source>
        <dbReference type="EMBL" id="GGE19834.1"/>
    </source>
</evidence>
<gene>
    <name evidence="3" type="ORF">GCM10011360_05720</name>
</gene>
<evidence type="ECO:0000259" key="2">
    <source>
        <dbReference type="Pfam" id="PF08239"/>
    </source>
</evidence>
<dbReference type="Pfam" id="PF08239">
    <property type="entry name" value="SH3_3"/>
    <property type="match status" value="1"/>
</dbReference>
<name>A0A917A162_9RHOB</name>
<keyword evidence="4" id="KW-1185">Reference proteome</keyword>
<dbReference type="Proteomes" id="UP000612855">
    <property type="component" value="Unassembled WGS sequence"/>
</dbReference>
<feature type="domain" description="SH3b" evidence="2">
    <location>
        <begin position="38"/>
        <end position="93"/>
    </location>
</feature>
<dbReference type="InterPro" id="IPR003646">
    <property type="entry name" value="SH3-like_bac-type"/>
</dbReference>
<keyword evidence="1" id="KW-0732">Signal</keyword>
<organism evidence="3 4">
    <name type="scientific">Primorskyibacter flagellatus</name>
    <dbReference type="NCBI Taxonomy" id="1387277"/>
    <lineage>
        <taxon>Bacteria</taxon>
        <taxon>Pseudomonadati</taxon>
        <taxon>Pseudomonadota</taxon>
        <taxon>Alphaproteobacteria</taxon>
        <taxon>Rhodobacterales</taxon>
        <taxon>Roseobacteraceae</taxon>
        <taxon>Primorskyibacter</taxon>
    </lineage>
</organism>
<proteinExistence type="predicted"/>
<dbReference type="RefSeq" id="WP_188476114.1">
    <property type="nucleotide sequence ID" value="NZ_BMFJ01000001.1"/>
</dbReference>
<feature type="signal peptide" evidence="1">
    <location>
        <begin position="1"/>
        <end position="21"/>
    </location>
</feature>
<comment type="caution">
    <text evidence="3">The sequence shown here is derived from an EMBL/GenBank/DDBJ whole genome shotgun (WGS) entry which is preliminary data.</text>
</comment>
<evidence type="ECO:0000256" key="1">
    <source>
        <dbReference type="SAM" id="SignalP"/>
    </source>
</evidence>
<dbReference type="EMBL" id="BMFJ01000001">
    <property type="protein sequence ID" value="GGE19834.1"/>
    <property type="molecule type" value="Genomic_DNA"/>
</dbReference>
<dbReference type="AlphaFoldDB" id="A0A917A162"/>
<accession>A0A917A162</accession>
<feature type="chain" id="PRO_5036673238" description="SH3b domain-containing protein" evidence="1">
    <location>
        <begin position="22"/>
        <end position="101"/>
    </location>
</feature>